<feature type="transmembrane region" description="Helical" evidence="1">
    <location>
        <begin position="468"/>
        <end position="486"/>
    </location>
</feature>
<dbReference type="PANTHER" id="PTHR38454:SF1">
    <property type="entry name" value="INTEGRAL MEMBRANE PROTEIN"/>
    <property type="match status" value="1"/>
</dbReference>
<organism evidence="2">
    <name type="scientific">Candidatus Kentrum sp. SD</name>
    <dbReference type="NCBI Taxonomy" id="2126332"/>
    <lineage>
        <taxon>Bacteria</taxon>
        <taxon>Pseudomonadati</taxon>
        <taxon>Pseudomonadota</taxon>
        <taxon>Gammaproteobacteria</taxon>
        <taxon>Candidatus Kentrum</taxon>
    </lineage>
</organism>
<feature type="transmembrane region" description="Helical" evidence="1">
    <location>
        <begin position="374"/>
        <end position="391"/>
    </location>
</feature>
<dbReference type="EMBL" id="CAADHB010000054">
    <property type="protein sequence ID" value="VFK79559.1"/>
    <property type="molecule type" value="Genomic_DNA"/>
</dbReference>
<feature type="transmembrane region" description="Helical" evidence="1">
    <location>
        <begin position="733"/>
        <end position="754"/>
    </location>
</feature>
<evidence type="ECO:0000256" key="1">
    <source>
        <dbReference type="SAM" id="Phobius"/>
    </source>
</evidence>
<gene>
    <name evidence="2" type="ORF">BECKSD772D_GA0070982_105416</name>
</gene>
<keyword evidence="1" id="KW-1133">Transmembrane helix</keyword>
<reference evidence="2" key="1">
    <citation type="submission" date="2019-02" db="EMBL/GenBank/DDBJ databases">
        <authorList>
            <person name="Gruber-Vodicka R. H."/>
            <person name="Seah K. B. B."/>
        </authorList>
    </citation>
    <scope>NUCLEOTIDE SEQUENCE</scope>
    <source>
        <strain evidence="2">BECK_S127</strain>
    </source>
</reference>
<keyword evidence="1" id="KW-0812">Transmembrane</keyword>
<feature type="transmembrane region" description="Helical" evidence="1">
    <location>
        <begin position="145"/>
        <end position="167"/>
    </location>
</feature>
<feature type="transmembrane region" description="Helical" evidence="1">
    <location>
        <begin position="187"/>
        <end position="220"/>
    </location>
</feature>
<evidence type="ECO:0000313" key="2">
    <source>
        <dbReference type="EMBL" id="VFK79559.1"/>
    </source>
</evidence>
<proteinExistence type="predicted"/>
<sequence length="762" mass="84138">MSNDLNNDLLSDRQKNILAIVSLAILWFYLLFNAQGSDQSFALYMDNEFFIGPVLSSMSAAFDGGEWPLRMTTALGGVPIYNLAQLSPFYPLYFAPLPLFATPIDAAISMHWITVLHILLFAINMFILLRVLGTSRLGAVTGATFVAFGANSLSYAAWVQIVAPYAWFPLYLAGLIGVLENRLSVKYPSMAIGGIVLLVLASPAQPLIHAVLVTCALGIFRWWHNRANAMPHATRSSFLKLLSIAIVAFLLAAPAILPVVIEFKDMIRWIGPYPAVAGHDQIPFEAFLIDQLSIAELGGVLVKISQKAVGSQFIGPIALSLALFALTARSRSWIATAMVAIAVYALISSAGSNLGLAYVNYVLPLVNKIREPSRFLFLFQLAIGILAALGIDELRRIVVNKQLSLMWRRQGMLVVAIALVTLTLAFGLRDHGTEVISALIASVLLIVLLVISIFVARTSWRFRGELIGLSWSTAVLVILAINVSWVPPPIAASHYLDNDGIALDMAISRVAELDPRHEYRLIFEGSIDKQMAAMLASYKGVRTLNSYFNPAPLRQFQDLYHHGPRTDNYLQVLGARYLICRDCAGVKYRGFEFIESIHGYDIYEASDALPYIQLLQQLDGRFDGLPDFIAKTVGHDLNQGLLFVEPGTAITLDEKGPETSDCIVRNDIRKKNRIRYLVSCGSPSVLILNEFYADPWRVTINGVKSNALRVNGNQIGVQLGRGGQVVEFTYRPWTFSLSIVLAVIGIALVLLWALRTKYEERY</sequence>
<feature type="transmembrane region" description="Helical" evidence="1">
    <location>
        <begin position="16"/>
        <end position="34"/>
    </location>
</feature>
<protein>
    <submittedName>
        <fullName evidence="2">Membrane protein YfhO</fullName>
    </submittedName>
</protein>
<feature type="transmembrane region" description="Helical" evidence="1">
    <location>
        <begin position="411"/>
        <end position="429"/>
    </location>
</feature>
<feature type="transmembrane region" description="Helical" evidence="1">
    <location>
        <begin position="333"/>
        <end position="354"/>
    </location>
</feature>
<accession>A0A451BMM8</accession>
<keyword evidence="1" id="KW-0472">Membrane</keyword>
<name>A0A451BMM8_9GAMM</name>
<dbReference type="InterPro" id="IPR018580">
    <property type="entry name" value="Uncharacterised_YfhO"/>
</dbReference>
<feature type="transmembrane region" description="Helical" evidence="1">
    <location>
        <begin position="308"/>
        <end position="326"/>
    </location>
</feature>
<dbReference type="AlphaFoldDB" id="A0A451BMM8"/>
<dbReference type="PANTHER" id="PTHR38454">
    <property type="entry name" value="INTEGRAL MEMBRANE PROTEIN-RELATED"/>
    <property type="match status" value="1"/>
</dbReference>
<feature type="transmembrane region" description="Helical" evidence="1">
    <location>
        <begin position="112"/>
        <end position="133"/>
    </location>
</feature>
<feature type="transmembrane region" description="Helical" evidence="1">
    <location>
        <begin position="435"/>
        <end position="456"/>
    </location>
</feature>
<feature type="transmembrane region" description="Helical" evidence="1">
    <location>
        <begin position="241"/>
        <end position="261"/>
    </location>
</feature>